<organism evidence="2 3">
    <name type="scientific">Temnothorax curvispinosus</name>
    <dbReference type="NCBI Taxonomy" id="300111"/>
    <lineage>
        <taxon>Eukaryota</taxon>
        <taxon>Metazoa</taxon>
        <taxon>Ecdysozoa</taxon>
        <taxon>Arthropoda</taxon>
        <taxon>Hexapoda</taxon>
        <taxon>Insecta</taxon>
        <taxon>Pterygota</taxon>
        <taxon>Neoptera</taxon>
        <taxon>Endopterygota</taxon>
        <taxon>Hymenoptera</taxon>
        <taxon>Apocrita</taxon>
        <taxon>Aculeata</taxon>
        <taxon>Formicoidea</taxon>
        <taxon>Formicidae</taxon>
        <taxon>Myrmicinae</taxon>
        <taxon>Temnothorax</taxon>
    </lineage>
</organism>
<feature type="compositionally biased region" description="Polar residues" evidence="1">
    <location>
        <begin position="125"/>
        <end position="134"/>
    </location>
</feature>
<keyword evidence="2" id="KW-1185">Reference proteome</keyword>
<dbReference type="RefSeq" id="XP_024890983.1">
    <property type="nucleotide sequence ID" value="XM_025035215.1"/>
</dbReference>
<evidence type="ECO:0000313" key="2">
    <source>
        <dbReference type="Proteomes" id="UP000504618"/>
    </source>
</evidence>
<dbReference type="AlphaFoldDB" id="A0A6J1R9S5"/>
<dbReference type="GeneID" id="112466874"/>
<reference evidence="3" key="1">
    <citation type="submission" date="2025-08" db="UniProtKB">
        <authorList>
            <consortium name="RefSeq"/>
        </authorList>
    </citation>
    <scope>IDENTIFICATION</scope>
    <source>
        <tissue evidence="3">Whole body</tissue>
    </source>
</reference>
<gene>
    <name evidence="3" type="primary">LOC112466874</name>
</gene>
<accession>A0A6J1R9S5</accession>
<name>A0A6J1R9S5_9HYME</name>
<protein>
    <submittedName>
        <fullName evidence="3">Uncharacterized protein LOC112466874</fullName>
    </submittedName>
</protein>
<evidence type="ECO:0000256" key="1">
    <source>
        <dbReference type="SAM" id="MobiDB-lite"/>
    </source>
</evidence>
<sequence length="134" mass="15430">MEITFGSFTVDAEIAITRLYTRRTRSVSREIHFRERFSFFPREMVLDPGVSGFAKRFQRFEREPRYDAFCHRRATDRRRSTRREFSRPPATTIIDIKYRLSSVALGANRIARRRSDLGGSGSGSETTLVSSASA</sequence>
<proteinExistence type="predicted"/>
<evidence type="ECO:0000313" key="3">
    <source>
        <dbReference type="RefSeq" id="XP_024890983.1"/>
    </source>
</evidence>
<feature type="region of interest" description="Disordered" evidence="1">
    <location>
        <begin position="114"/>
        <end position="134"/>
    </location>
</feature>
<dbReference type="Proteomes" id="UP000504618">
    <property type="component" value="Unplaced"/>
</dbReference>